<dbReference type="Gene3D" id="3.30.460.80">
    <property type="entry name" value="NADH:ubiquinone oxidoreductase, 30kDa subunit"/>
    <property type="match status" value="1"/>
</dbReference>
<dbReference type="SUPFAM" id="SSF143243">
    <property type="entry name" value="Nqo5-like"/>
    <property type="match status" value="1"/>
</dbReference>
<dbReference type="Proteomes" id="UP000199662">
    <property type="component" value="Unassembled WGS sequence"/>
</dbReference>
<gene>
    <name evidence="2" type="ORF">SAMN05660742_105119</name>
</gene>
<dbReference type="RefSeq" id="WP_091830297.1">
    <property type="nucleotide sequence ID" value="NZ_FNZK01000005.1"/>
</dbReference>
<accession>A0A1H6XGQ3</accession>
<feature type="domain" description="NADH:ubiquinone oxidoreductase 30kDa subunit" evidence="1">
    <location>
        <begin position="73"/>
        <end position="169"/>
    </location>
</feature>
<dbReference type="InterPro" id="IPR001268">
    <property type="entry name" value="NADH_UbQ_OxRdtase_30kDa_su"/>
</dbReference>
<reference evidence="2 3" key="1">
    <citation type="submission" date="2016-10" db="EMBL/GenBank/DDBJ databases">
        <authorList>
            <person name="de Groot N.N."/>
        </authorList>
    </citation>
    <scope>NUCLEOTIDE SEQUENCE [LARGE SCALE GENOMIC DNA]</scope>
    <source>
        <strain evidence="2 3">DSM 2179</strain>
    </source>
</reference>
<sequence>MKKEAMDQFQSLLTQTLGETFELKWDIDRKGVVCGWCKLAAPDDIVIVAEVVAELKGRVMTISPLNTPSPLVEQVPVDSENMEQGKSIQVVINYHFYFNEINLTAAITLPDDQRTVNSITPILRSADWHEREMQELFNIKLQGHPNPKRLFLDKDIYMQDHTMIPLSEALNGASTNTLWERIMEANQKGANSDEHL</sequence>
<name>A0A1H6XGQ3_9FIRM</name>
<dbReference type="InterPro" id="IPR037232">
    <property type="entry name" value="NADH_quin_OxRdtase_su_C/D-like"/>
</dbReference>
<evidence type="ECO:0000259" key="1">
    <source>
        <dbReference type="Pfam" id="PF00329"/>
    </source>
</evidence>
<dbReference type="STRING" id="84035.SAMN05660742_105119"/>
<proteinExistence type="predicted"/>
<keyword evidence="3" id="KW-1185">Reference proteome</keyword>
<organism evidence="2 3">
    <name type="scientific">Propionispira arboris</name>
    <dbReference type="NCBI Taxonomy" id="84035"/>
    <lineage>
        <taxon>Bacteria</taxon>
        <taxon>Bacillati</taxon>
        <taxon>Bacillota</taxon>
        <taxon>Negativicutes</taxon>
        <taxon>Selenomonadales</taxon>
        <taxon>Selenomonadaceae</taxon>
        <taxon>Propionispira</taxon>
    </lineage>
</organism>
<protein>
    <submittedName>
        <fullName evidence="2">Respiratory-chain NADH dehydrogenase, subunit</fullName>
    </submittedName>
</protein>
<dbReference type="GO" id="GO:0008137">
    <property type="term" value="F:NADH dehydrogenase (ubiquinone) activity"/>
    <property type="evidence" value="ECO:0007669"/>
    <property type="project" value="InterPro"/>
</dbReference>
<dbReference type="EMBL" id="FNZK01000005">
    <property type="protein sequence ID" value="SEJ28273.1"/>
    <property type="molecule type" value="Genomic_DNA"/>
</dbReference>
<evidence type="ECO:0000313" key="2">
    <source>
        <dbReference type="EMBL" id="SEJ28273.1"/>
    </source>
</evidence>
<evidence type="ECO:0000313" key="3">
    <source>
        <dbReference type="Proteomes" id="UP000199662"/>
    </source>
</evidence>
<dbReference type="Pfam" id="PF00329">
    <property type="entry name" value="Complex1_30kDa"/>
    <property type="match status" value="1"/>
</dbReference>
<dbReference type="AlphaFoldDB" id="A0A1H6XGQ3"/>